<proteinExistence type="inferred from homology"/>
<dbReference type="Pfam" id="PF04349">
    <property type="entry name" value="MdoG"/>
    <property type="match status" value="1"/>
</dbReference>
<name>A0A2P2DV91_9LEPT</name>
<dbReference type="InterPro" id="IPR013783">
    <property type="entry name" value="Ig-like_fold"/>
</dbReference>
<dbReference type="PIRSF" id="PIRSF006281">
    <property type="entry name" value="MdoG"/>
    <property type="match status" value="1"/>
</dbReference>
<dbReference type="PANTHER" id="PTHR30504">
    <property type="entry name" value="GLUCANS BIOSYNTHESIS PROTEIN"/>
    <property type="match status" value="1"/>
</dbReference>
<dbReference type="GO" id="GO:0030288">
    <property type="term" value="C:outer membrane-bounded periplasmic space"/>
    <property type="evidence" value="ECO:0007669"/>
    <property type="project" value="TreeGrafter"/>
</dbReference>
<comment type="subcellular location">
    <subcellularLocation>
        <location evidence="1">Periplasm</location>
    </subcellularLocation>
</comment>
<organism evidence="7 8">
    <name type="scientific">Leptospira ryugenii</name>
    <dbReference type="NCBI Taxonomy" id="1917863"/>
    <lineage>
        <taxon>Bacteria</taxon>
        <taxon>Pseudomonadati</taxon>
        <taxon>Spirochaetota</taxon>
        <taxon>Spirochaetia</taxon>
        <taxon>Leptospirales</taxon>
        <taxon>Leptospiraceae</taxon>
        <taxon>Leptospira</taxon>
    </lineage>
</organism>
<dbReference type="InterPro" id="IPR014438">
    <property type="entry name" value="Glucan_biosyn_MdoG/MdoD"/>
</dbReference>
<comment type="similarity">
    <text evidence="3">Belongs to the OpgD/OpgG family.</text>
</comment>
<dbReference type="InterPro" id="IPR014756">
    <property type="entry name" value="Ig_E-set"/>
</dbReference>
<dbReference type="SUPFAM" id="SSF74650">
    <property type="entry name" value="Galactose mutarotase-like"/>
    <property type="match status" value="1"/>
</dbReference>
<protein>
    <recommendedName>
        <fullName evidence="4">Glucans biosynthesis protein G</fullName>
    </recommendedName>
</protein>
<sequence length="523" mass="59666">MGLINLILGAFAAFLIATGITKDPNAEKEKGNVSLQVPHEVVRPKLDFNSLKSKAKKLQETAFVELKAHSSKELAALPYDRYKNIRFLTEKSIWRKEGSNFQIQFLPPGHLYNQSIYINELIEDSYQGIPFSADYFDWTDVGSVKFGPEFGHSGFKIHFPINTEEHTDEFVVFQGSSYFRMVSKNQVYGLSARGLAINTGMPNVAEEFPVFREFWLKKPSPSDPKMIVYALLDSRSATGAYQFEIFPGEVTKCTVTAEIYLRKPVEKLGLAPLTSMFWYGENSSIPQGQVYPEVHDSDGLQILTSNGELLWRPIDNPKRPHIHSFELENPKGYGLIQRDKEFANYEDVHMKYHLRPSAWIEPSSGFQKGNLQLYRFPTKQDSDDNVTLLWVPNETPDPGQPLNLEYTIYWNSSLPKKLAYVHATRINALKEGEKLYLIDFKGEIIKSLVESGQNPIPVVESWNEPWEPSNVSVVWIPESEKLRLSFQLPTKLGSKGTELKAYLKNKDDTISEVWTISYEPSFQ</sequence>
<dbReference type="InterPro" id="IPR014718">
    <property type="entry name" value="GH-type_carb-bd"/>
</dbReference>
<evidence type="ECO:0000313" key="8">
    <source>
        <dbReference type="Proteomes" id="UP000245133"/>
    </source>
</evidence>
<dbReference type="OrthoDB" id="335750at2"/>
<keyword evidence="5" id="KW-0574">Periplasm</keyword>
<evidence type="ECO:0000256" key="5">
    <source>
        <dbReference type="ARBA" id="ARBA00022764"/>
    </source>
</evidence>
<dbReference type="InterPro" id="IPR011013">
    <property type="entry name" value="Gal_mutarotase_sf_dom"/>
</dbReference>
<gene>
    <name evidence="7" type="ORF">LPTSP4_00550</name>
</gene>
<feature type="domain" description="Glucan biosynthesis periplasmic MdoG C-terminal" evidence="6">
    <location>
        <begin position="47"/>
        <end position="517"/>
    </location>
</feature>
<evidence type="ECO:0000256" key="1">
    <source>
        <dbReference type="ARBA" id="ARBA00004418"/>
    </source>
</evidence>
<reference evidence="7 8" key="1">
    <citation type="submission" date="2018-02" db="EMBL/GenBank/DDBJ databases">
        <title>Novel Leptospira species isolated from soil and water in Japan.</title>
        <authorList>
            <person name="Nakao R."/>
            <person name="Masuzawa T."/>
        </authorList>
    </citation>
    <scope>NUCLEOTIDE SEQUENCE [LARGE SCALE GENOMIC DNA]</scope>
    <source>
        <strain evidence="7 8">YH101</strain>
    </source>
</reference>
<evidence type="ECO:0000256" key="4">
    <source>
        <dbReference type="ARBA" id="ARBA00015376"/>
    </source>
</evidence>
<dbReference type="InterPro" id="IPR007444">
    <property type="entry name" value="Glucan_biosyn_MdoG_C"/>
</dbReference>
<dbReference type="SUPFAM" id="SSF81296">
    <property type="entry name" value="E set domains"/>
    <property type="match status" value="1"/>
</dbReference>
<dbReference type="UniPathway" id="UPA00637"/>
<dbReference type="GO" id="GO:0051274">
    <property type="term" value="P:beta-glucan biosynthetic process"/>
    <property type="evidence" value="ECO:0007669"/>
    <property type="project" value="TreeGrafter"/>
</dbReference>
<dbReference type="AlphaFoldDB" id="A0A2P2DV91"/>
<dbReference type="GO" id="GO:0003824">
    <property type="term" value="F:catalytic activity"/>
    <property type="evidence" value="ECO:0007669"/>
    <property type="project" value="InterPro"/>
</dbReference>
<dbReference type="RefSeq" id="WP_108972485.1">
    <property type="nucleotide sequence ID" value="NZ_BFBB01000001.1"/>
</dbReference>
<evidence type="ECO:0000259" key="6">
    <source>
        <dbReference type="Pfam" id="PF04349"/>
    </source>
</evidence>
<dbReference type="Gene3D" id="2.70.98.10">
    <property type="match status" value="1"/>
</dbReference>
<dbReference type="GO" id="GO:0030246">
    <property type="term" value="F:carbohydrate binding"/>
    <property type="evidence" value="ECO:0007669"/>
    <property type="project" value="InterPro"/>
</dbReference>
<dbReference type="EMBL" id="BFBB01000001">
    <property type="protein sequence ID" value="GBF48556.1"/>
    <property type="molecule type" value="Genomic_DNA"/>
</dbReference>
<keyword evidence="8" id="KW-1185">Reference proteome</keyword>
<evidence type="ECO:0000256" key="2">
    <source>
        <dbReference type="ARBA" id="ARBA00005001"/>
    </source>
</evidence>
<dbReference type="PANTHER" id="PTHR30504:SF4">
    <property type="entry name" value="GLUCANS BIOSYNTHESIS PROTEIN G"/>
    <property type="match status" value="1"/>
</dbReference>
<dbReference type="Proteomes" id="UP000245133">
    <property type="component" value="Unassembled WGS sequence"/>
</dbReference>
<evidence type="ECO:0000256" key="3">
    <source>
        <dbReference type="ARBA" id="ARBA00009284"/>
    </source>
</evidence>
<dbReference type="Gene3D" id="2.60.40.10">
    <property type="entry name" value="Immunoglobulins"/>
    <property type="match status" value="1"/>
</dbReference>
<evidence type="ECO:0000313" key="7">
    <source>
        <dbReference type="EMBL" id="GBF48556.1"/>
    </source>
</evidence>
<accession>A0A2P2DV91</accession>
<comment type="caution">
    <text evidence="7">The sequence shown here is derived from an EMBL/GenBank/DDBJ whole genome shotgun (WGS) entry which is preliminary data.</text>
</comment>
<comment type="pathway">
    <text evidence="2">Glycan metabolism; osmoregulated periplasmic glucan (OPG) biosynthesis.</text>
</comment>